<evidence type="ECO:0000256" key="1">
    <source>
        <dbReference type="SAM" id="MobiDB-lite"/>
    </source>
</evidence>
<reference evidence="2 3" key="1">
    <citation type="submission" date="2024-11" db="EMBL/GenBank/DDBJ databases">
        <title>A near-complete genome assembly of Cinchona calisaya.</title>
        <authorList>
            <person name="Lian D.C."/>
            <person name="Zhao X.W."/>
            <person name="Wei L."/>
        </authorList>
    </citation>
    <scope>NUCLEOTIDE SEQUENCE [LARGE SCALE GENOMIC DNA]</scope>
    <source>
        <tissue evidence="2">Nenye</tissue>
    </source>
</reference>
<accession>A0ABD3AV90</accession>
<proteinExistence type="predicted"/>
<feature type="compositionally biased region" description="Polar residues" evidence="1">
    <location>
        <begin position="65"/>
        <end position="80"/>
    </location>
</feature>
<dbReference type="Proteomes" id="UP001630127">
    <property type="component" value="Unassembled WGS sequence"/>
</dbReference>
<gene>
    <name evidence="2" type="ORF">ACH5RR_003582</name>
</gene>
<dbReference type="EMBL" id="JBJUIK010000002">
    <property type="protein sequence ID" value="KAL3535121.1"/>
    <property type="molecule type" value="Genomic_DNA"/>
</dbReference>
<sequence>MGKKIGVAGMVGHRVDVEGERVAIREIGGSWTMGLIGKRRAVVEGLVRVRERKDKRSPKHLFQFSKVQQSGSGQKISKEE</sequence>
<evidence type="ECO:0000313" key="3">
    <source>
        <dbReference type="Proteomes" id="UP001630127"/>
    </source>
</evidence>
<dbReference type="AlphaFoldDB" id="A0ABD3AV90"/>
<evidence type="ECO:0000313" key="2">
    <source>
        <dbReference type="EMBL" id="KAL3535121.1"/>
    </source>
</evidence>
<comment type="caution">
    <text evidence="2">The sequence shown here is derived from an EMBL/GenBank/DDBJ whole genome shotgun (WGS) entry which is preliminary data.</text>
</comment>
<feature type="region of interest" description="Disordered" evidence="1">
    <location>
        <begin position="57"/>
        <end position="80"/>
    </location>
</feature>
<protein>
    <submittedName>
        <fullName evidence="2">Uncharacterized protein</fullName>
    </submittedName>
</protein>
<name>A0ABD3AV90_9GENT</name>
<keyword evidence="3" id="KW-1185">Reference proteome</keyword>
<organism evidence="2 3">
    <name type="scientific">Cinchona calisaya</name>
    <dbReference type="NCBI Taxonomy" id="153742"/>
    <lineage>
        <taxon>Eukaryota</taxon>
        <taxon>Viridiplantae</taxon>
        <taxon>Streptophyta</taxon>
        <taxon>Embryophyta</taxon>
        <taxon>Tracheophyta</taxon>
        <taxon>Spermatophyta</taxon>
        <taxon>Magnoliopsida</taxon>
        <taxon>eudicotyledons</taxon>
        <taxon>Gunneridae</taxon>
        <taxon>Pentapetalae</taxon>
        <taxon>asterids</taxon>
        <taxon>lamiids</taxon>
        <taxon>Gentianales</taxon>
        <taxon>Rubiaceae</taxon>
        <taxon>Cinchonoideae</taxon>
        <taxon>Cinchoneae</taxon>
        <taxon>Cinchona</taxon>
    </lineage>
</organism>